<dbReference type="SUPFAM" id="SSF56317">
    <property type="entry name" value="Carbon-nitrogen hydrolase"/>
    <property type="match status" value="1"/>
</dbReference>
<dbReference type="OrthoDB" id="9816071at2"/>
<dbReference type="AlphaFoldDB" id="A0A401LWY2"/>
<proteinExistence type="predicted"/>
<comment type="caution">
    <text evidence="1">The sequence shown here is derived from an EMBL/GenBank/DDBJ whole genome shotgun (WGS) entry which is preliminary data.</text>
</comment>
<accession>A0A401LWY2</accession>
<sequence>MRRVEIKYKTEINNSFSVKSNARLEWVKVMLFQWNSSFDKDWVENAERYSPKYNLILKKNVCNVINYAKTSNVNLLVFPELSIPKECIPHIVELTKGNKDLIIVAGSHYYEDSNSILNQSPIIYNGSVIYTHKIHNSDSEYSPYKGKGVYQDDKYIKKVVYFRNTIIGNFIVLICADNFKEVKDICLNKYKNIDFLIVIAFQKESLLHHNAIQLSYLRHSQDFYSLYVNNKCDNYSDGKSAVFGVTTKDNIKHFSKEININTKIKDKLLQISDKCDGLVLKLNLSKKDVSSKRRLLDIPGNISEVEHLTILNPSIIVSDCVERNNLVNKTDESYDIVDNARSKYNRNNINIEYIDDFFCFEIPFKYKADLQQYRFDFHSMSGNIQHERLLSIIENNYSIDIQKLFSKVADKTAEYFVSEAKRGNNRSNRIIYGVDKLVRTSGEDVKLSMRVYKTDNFTFKFMSNLYLELKAIKNIFKVKTIEEINKFVPFLNSIGVGGFIVLNINNNNLFYLPKGHRTLIVQECGILVMIRHLCPLIEEKVL</sequence>
<reference evidence="1 2" key="1">
    <citation type="submission" date="2018-10" db="EMBL/GenBank/DDBJ databases">
        <title>Draft Genome Sequence of Bacteroides sp. KCTC 15687.</title>
        <authorList>
            <person name="Yu S.Y."/>
            <person name="Kim J.S."/>
            <person name="Oh B.S."/>
            <person name="Park S.H."/>
            <person name="Kang S.W."/>
            <person name="Park J.E."/>
            <person name="Choi S.H."/>
            <person name="Han K.I."/>
            <person name="Lee K.C."/>
            <person name="Eom M.K."/>
            <person name="Suh M.K."/>
            <person name="Lee D.H."/>
            <person name="Yoon H."/>
            <person name="Kim B."/>
            <person name="Yang S.J."/>
            <person name="Lee J.S."/>
            <person name="Lee J.H."/>
        </authorList>
    </citation>
    <scope>NUCLEOTIDE SEQUENCE [LARGE SCALE GENOMIC DNA]</scope>
    <source>
        <strain evidence="1 2">KCTC 15687</strain>
    </source>
</reference>
<keyword evidence="2" id="KW-1185">Reference proteome</keyword>
<dbReference type="Gene3D" id="3.60.110.10">
    <property type="entry name" value="Carbon-nitrogen hydrolase"/>
    <property type="match status" value="1"/>
</dbReference>
<evidence type="ECO:0000313" key="1">
    <source>
        <dbReference type="EMBL" id="GCB35977.1"/>
    </source>
</evidence>
<dbReference type="Proteomes" id="UP000288079">
    <property type="component" value="Unassembled WGS sequence"/>
</dbReference>
<dbReference type="RefSeq" id="WP_125041836.1">
    <property type="nucleotide sequence ID" value="NZ_BHWB01000008.1"/>
</dbReference>
<name>A0A401LWY2_9BACE</name>
<gene>
    <name evidence="1" type="ORF">KGMB02408_29220</name>
</gene>
<organism evidence="1 2">
    <name type="scientific">Bacteroides faecalis</name>
    <dbReference type="NCBI Taxonomy" id="2447885"/>
    <lineage>
        <taxon>Bacteria</taxon>
        <taxon>Pseudomonadati</taxon>
        <taxon>Bacteroidota</taxon>
        <taxon>Bacteroidia</taxon>
        <taxon>Bacteroidales</taxon>
        <taxon>Bacteroidaceae</taxon>
        <taxon>Bacteroides</taxon>
    </lineage>
</organism>
<evidence type="ECO:0000313" key="2">
    <source>
        <dbReference type="Proteomes" id="UP000288079"/>
    </source>
</evidence>
<protein>
    <submittedName>
        <fullName evidence="1">Uncharacterized protein</fullName>
    </submittedName>
</protein>
<dbReference type="EMBL" id="BHWB01000008">
    <property type="protein sequence ID" value="GCB35977.1"/>
    <property type="molecule type" value="Genomic_DNA"/>
</dbReference>
<dbReference type="InterPro" id="IPR036526">
    <property type="entry name" value="C-N_Hydrolase_sf"/>
</dbReference>